<dbReference type="AlphaFoldDB" id="A0AAV4TXJ6"/>
<evidence type="ECO:0000313" key="1">
    <source>
        <dbReference type="EMBL" id="GIY50899.1"/>
    </source>
</evidence>
<gene>
    <name evidence="1" type="ORF">CDAR_549591</name>
</gene>
<name>A0AAV4TXJ6_9ARAC</name>
<comment type="caution">
    <text evidence="1">The sequence shown here is derived from an EMBL/GenBank/DDBJ whole genome shotgun (WGS) entry which is preliminary data.</text>
</comment>
<keyword evidence="2" id="KW-1185">Reference proteome</keyword>
<proteinExistence type="predicted"/>
<accession>A0AAV4TXJ6</accession>
<sequence length="86" mass="9848">MEGAIYPFYCLYLVKCGREILSNANKRIQKYVPEDMGYLCHVPVGEIIALVSQSEKKPGIISRTNLVLWDQELAELNKGKRSKFKN</sequence>
<dbReference type="EMBL" id="BPLQ01010471">
    <property type="protein sequence ID" value="GIY50899.1"/>
    <property type="molecule type" value="Genomic_DNA"/>
</dbReference>
<dbReference type="Proteomes" id="UP001054837">
    <property type="component" value="Unassembled WGS sequence"/>
</dbReference>
<reference evidence="1 2" key="1">
    <citation type="submission" date="2021-06" db="EMBL/GenBank/DDBJ databases">
        <title>Caerostris darwini draft genome.</title>
        <authorList>
            <person name="Kono N."/>
            <person name="Arakawa K."/>
        </authorList>
    </citation>
    <scope>NUCLEOTIDE SEQUENCE [LARGE SCALE GENOMIC DNA]</scope>
</reference>
<organism evidence="1 2">
    <name type="scientific">Caerostris darwini</name>
    <dbReference type="NCBI Taxonomy" id="1538125"/>
    <lineage>
        <taxon>Eukaryota</taxon>
        <taxon>Metazoa</taxon>
        <taxon>Ecdysozoa</taxon>
        <taxon>Arthropoda</taxon>
        <taxon>Chelicerata</taxon>
        <taxon>Arachnida</taxon>
        <taxon>Araneae</taxon>
        <taxon>Araneomorphae</taxon>
        <taxon>Entelegynae</taxon>
        <taxon>Araneoidea</taxon>
        <taxon>Araneidae</taxon>
        <taxon>Caerostris</taxon>
    </lineage>
</organism>
<evidence type="ECO:0000313" key="2">
    <source>
        <dbReference type="Proteomes" id="UP001054837"/>
    </source>
</evidence>
<protein>
    <submittedName>
        <fullName evidence="1">Uncharacterized protein</fullName>
    </submittedName>
</protein>